<feature type="domain" description="Sigma-54 factor interaction" evidence="10">
    <location>
        <begin position="152"/>
        <end position="381"/>
    </location>
</feature>
<feature type="region of interest" description="Disordered" evidence="9">
    <location>
        <begin position="124"/>
        <end position="145"/>
    </location>
</feature>
<accession>A0A380MQN0</accession>
<keyword evidence="3" id="KW-0067">ATP-binding</keyword>
<evidence type="ECO:0000256" key="4">
    <source>
        <dbReference type="ARBA" id="ARBA00023012"/>
    </source>
</evidence>
<evidence type="ECO:0000256" key="2">
    <source>
        <dbReference type="ARBA" id="ARBA00022741"/>
    </source>
</evidence>
<dbReference type="Pfam" id="PF25601">
    <property type="entry name" value="AAA_lid_14"/>
    <property type="match status" value="1"/>
</dbReference>
<evidence type="ECO:0000256" key="1">
    <source>
        <dbReference type="ARBA" id="ARBA00022553"/>
    </source>
</evidence>
<evidence type="ECO:0000256" key="9">
    <source>
        <dbReference type="SAM" id="MobiDB-lite"/>
    </source>
</evidence>
<dbReference type="SUPFAM" id="SSF52172">
    <property type="entry name" value="CheY-like"/>
    <property type="match status" value="1"/>
</dbReference>
<dbReference type="OrthoDB" id="9804019at2"/>
<dbReference type="Gene3D" id="1.10.8.60">
    <property type="match status" value="1"/>
</dbReference>
<dbReference type="RefSeq" id="WP_072576892.1">
    <property type="nucleotide sequence ID" value="NZ_LWHB01000112.1"/>
</dbReference>
<feature type="domain" description="Response regulatory" evidence="11">
    <location>
        <begin position="3"/>
        <end position="117"/>
    </location>
</feature>
<dbReference type="InterPro" id="IPR027417">
    <property type="entry name" value="P-loop_NTPase"/>
</dbReference>
<dbReference type="GO" id="GO:0005524">
    <property type="term" value="F:ATP binding"/>
    <property type="evidence" value="ECO:0007669"/>
    <property type="project" value="UniProtKB-KW"/>
</dbReference>
<dbReference type="Proteomes" id="UP000254601">
    <property type="component" value="Unassembled WGS sequence"/>
</dbReference>
<dbReference type="SMART" id="SM00448">
    <property type="entry name" value="REC"/>
    <property type="match status" value="1"/>
</dbReference>
<evidence type="ECO:0000259" key="11">
    <source>
        <dbReference type="PROSITE" id="PS50110"/>
    </source>
</evidence>
<dbReference type="InterPro" id="IPR058031">
    <property type="entry name" value="AAA_lid_NorR"/>
</dbReference>
<keyword evidence="6" id="KW-0238">DNA-binding</keyword>
<dbReference type="InterPro" id="IPR001789">
    <property type="entry name" value="Sig_transdc_resp-reg_receiver"/>
</dbReference>
<reference evidence="12 13" key="1">
    <citation type="submission" date="2018-06" db="EMBL/GenBank/DDBJ databases">
        <authorList>
            <consortium name="Pathogen Informatics"/>
            <person name="Doyle S."/>
        </authorList>
    </citation>
    <scope>NUCLEOTIDE SEQUENCE [LARGE SCALE GENOMIC DNA]</scope>
    <source>
        <strain evidence="12 13">NCTC13337</strain>
    </source>
</reference>
<dbReference type="AlphaFoldDB" id="A0A380MQN0"/>
<dbReference type="FunFam" id="3.40.50.300:FF:000006">
    <property type="entry name" value="DNA-binding transcriptional regulator NtrC"/>
    <property type="match status" value="1"/>
</dbReference>
<dbReference type="InterPro" id="IPR002197">
    <property type="entry name" value="HTH_Fis"/>
</dbReference>
<evidence type="ECO:0000313" key="13">
    <source>
        <dbReference type="Proteomes" id="UP000254601"/>
    </source>
</evidence>
<dbReference type="CDD" id="cd00009">
    <property type="entry name" value="AAA"/>
    <property type="match status" value="1"/>
</dbReference>
<keyword evidence="2" id="KW-0547">Nucleotide-binding</keyword>
<dbReference type="EMBL" id="UHIC01000001">
    <property type="protein sequence ID" value="SUO94598.1"/>
    <property type="molecule type" value="Genomic_DNA"/>
</dbReference>
<dbReference type="InterPro" id="IPR025943">
    <property type="entry name" value="Sigma_54_int_dom_ATP-bd_2"/>
</dbReference>
<gene>
    <name evidence="12" type="primary">zraR</name>
    <name evidence="12" type="ORF">NCTC13337_00833</name>
</gene>
<evidence type="ECO:0000256" key="6">
    <source>
        <dbReference type="ARBA" id="ARBA00023125"/>
    </source>
</evidence>
<keyword evidence="13" id="KW-1185">Reference proteome</keyword>
<keyword evidence="4" id="KW-0902">Two-component regulatory system</keyword>
<dbReference type="PANTHER" id="PTHR32071">
    <property type="entry name" value="TRANSCRIPTIONAL REGULATORY PROTEIN"/>
    <property type="match status" value="1"/>
</dbReference>
<keyword evidence="1 8" id="KW-0597">Phosphoprotein</keyword>
<dbReference type="InterPro" id="IPR003593">
    <property type="entry name" value="AAA+_ATPase"/>
</dbReference>
<evidence type="ECO:0000256" key="3">
    <source>
        <dbReference type="ARBA" id="ARBA00022840"/>
    </source>
</evidence>
<feature type="compositionally biased region" description="Low complexity" evidence="9">
    <location>
        <begin position="134"/>
        <end position="145"/>
    </location>
</feature>
<evidence type="ECO:0000259" key="10">
    <source>
        <dbReference type="PROSITE" id="PS50045"/>
    </source>
</evidence>
<dbReference type="FunFam" id="3.40.50.2300:FF:000018">
    <property type="entry name" value="DNA-binding transcriptional regulator NtrC"/>
    <property type="match status" value="1"/>
</dbReference>
<dbReference type="SMART" id="SM00382">
    <property type="entry name" value="AAA"/>
    <property type="match status" value="1"/>
</dbReference>
<sequence length="536" mass="59792">MSTALIIDDERDICELIEMSLTGQDVRCDSVFSVKSAIKMLKEKSYNVIFCDIRLPDGDGLDLLAHMQKHYPQTPVCMITAHGNMDMAIRALKLGAFDFINKPFELKQLRQVCRNALKLNEENEANNNPISEAKNNSNNTSVSKTTGRQTVLIGNAAVMEKVRQMIGKVAHSQAPVFIHGESGTGKEVAARAIHEQSRRANGPFVAVNCGAIPENLVESEFFGYKKGAFTGANQDTDGLFVAANGGTLFLDEVADLPLAMQVKLLRAIQERAVRPIGGDKEEMVDTRIISATHHDLAAKVKAGEFREDLFYRLNVIGLTMPPLREREGDIVVLAEYLLAKLARNAGYPEAHLSQEALQKLQSYPFPGNVRELENVLERALTFMDGNTIKANDIHIQQDSFYRDTFQVEKQVEEKQLSAVATTNEKKSFDFFDFELASSNLVATQAQPKKTTKSISKETGKKEKKVLQASSSIEMAMREHDLPEEAPTDLEQYMQDMERQLLIKALEDNNYNKTKAAEALGISFRAIRYKLKKLGID</sequence>
<dbReference type="PROSITE" id="PS00688">
    <property type="entry name" value="SIGMA54_INTERACT_3"/>
    <property type="match status" value="1"/>
</dbReference>
<proteinExistence type="predicted"/>
<dbReference type="Pfam" id="PF00158">
    <property type="entry name" value="Sigma54_activat"/>
    <property type="match status" value="1"/>
</dbReference>
<dbReference type="PROSITE" id="PS50110">
    <property type="entry name" value="RESPONSE_REGULATORY"/>
    <property type="match status" value="1"/>
</dbReference>
<name>A0A380MQN0_9GAMM</name>
<keyword evidence="7" id="KW-0804">Transcription</keyword>
<evidence type="ECO:0000256" key="8">
    <source>
        <dbReference type="PROSITE-ProRule" id="PRU00169"/>
    </source>
</evidence>
<dbReference type="InterPro" id="IPR011006">
    <property type="entry name" value="CheY-like_superfamily"/>
</dbReference>
<evidence type="ECO:0000256" key="7">
    <source>
        <dbReference type="ARBA" id="ARBA00023163"/>
    </source>
</evidence>
<dbReference type="SUPFAM" id="SSF52540">
    <property type="entry name" value="P-loop containing nucleoside triphosphate hydrolases"/>
    <property type="match status" value="1"/>
</dbReference>
<dbReference type="PROSITE" id="PS50045">
    <property type="entry name" value="SIGMA54_INTERACT_4"/>
    <property type="match status" value="1"/>
</dbReference>
<dbReference type="GO" id="GO:0000160">
    <property type="term" value="P:phosphorelay signal transduction system"/>
    <property type="evidence" value="ECO:0007669"/>
    <property type="project" value="UniProtKB-KW"/>
</dbReference>
<dbReference type="Pfam" id="PF02954">
    <property type="entry name" value="HTH_8"/>
    <property type="match status" value="1"/>
</dbReference>
<dbReference type="Pfam" id="PF00072">
    <property type="entry name" value="Response_reg"/>
    <property type="match status" value="1"/>
</dbReference>
<dbReference type="Gene3D" id="3.40.50.300">
    <property type="entry name" value="P-loop containing nucleotide triphosphate hydrolases"/>
    <property type="match status" value="1"/>
</dbReference>
<dbReference type="PRINTS" id="PR01590">
    <property type="entry name" value="HTHFIS"/>
</dbReference>
<evidence type="ECO:0000256" key="5">
    <source>
        <dbReference type="ARBA" id="ARBA00023015"/>
    </source>
</evidence>
<organism evidence="12 13">
    <name type="scientific">Suttonella ornithocola</name>
    <dbReference type="NCBI Taxonomy" id="279832"/>
    <lineage>
        <taxon>Bacteria</taxon>
        <taxon>Pseudomonadati</taxon>
        <taxon>Pseudomonadota</taxon>
        <taxon>Gammaproteobacteria</taxon>
        <taxon>Cardiobacteriales</taxon>
        <taxon>Cardiobacteriaceae</taxon>
        <taxon>Suttonella</taxon>
    </lineage>
</organism>
<keyword evidence="5" id="KW-0805">Transcription regulation</keyword>
<protein>
    <submittedName>
        <fullName evidence="12">Transcriptional regulatory protein ZraR</fullName>
    </submittedName>
</protein>
<evidence type="ECO:0000313" key="12">
    <source>
        <dbReference type="EMBL" id="SUO94598.1"/>
    </source>
</evidence>
<dbReference type="InterPro" id="IPR025944">
    <property type="entry name" value="Sigma_54_int_dom_CS"/>
</dbReference>
<dbReference type="GO" id="GO:0043565">
    <property type="term" value="F:sequence-specific DNA binding"/>
    <property type="evidence" value="ECO:0007669"/>
    <property type="project" value="InterPro"/>
</dbReference>
<dbReference type="PROSITE" id="PS00676">
    <property type="entry name" value="SIGMA54_INTERACT_2"/>
    <property type="match status" value="1"/>
</dbReference>
<feature type="modified residue" description="4-aspartylphosphate" evidence="8">
    <location>
        <position position="52"/>
    </location>
</feature>
<dbReference type="Gene3D" id="3.40.50.2300">
    <property type="match status" value="1"/>
</dbReference>
<dbReference type="SUPFAM" id="SSF46689">
    <property type="entry name" value="Homeodomain-like"/>
    <property type="match status" value="1"/>
</dbReference>
<dbReference type="PANTHER" id="PTHR32071:SF100">
    <property type="entry name" value="RESPONSE REGULATOR PROTEIN PILR"/>
    <property type="match status" value="1"/>
</dbReference>
<dbReference type="GO" id="GO:0006355">
    <property type="term" value="P:regulation of DNA-templated transcription"/>
    <property type="evidence" value="ECO:0007669"/>
    <property type="project" value="InterPro"/>
</dbReference>
<dbReference type="InterPro" id="IPR002078">
    <property type="entry name" value="Sigma_54_int"/>
</dbReference>
<dbReference type="Gene3D" id="1.10.10.60">
    <property type="entry name" value="Homeodomain-like"/>
    <property type="match status" value="1"/>
</dbReference>
<dbReference type="InterPro" id="IPR009057">
    <property type="entry name" value="Homeodomain-like_sf"/>
</dbReference>